<protein>
    <submittedName>
        <fullName evidence="3">Uncharacterized protein LOC104745768</fullName>
    </submittedName>
</protein>
<feature type="region of interest" description="Disordered" evidence="1">
    <location>
        <begin position="1"/>
        <end position="55"/>
    </location>
</feature>
<name>A0ABM0W431_CAMSA</name>
<dbReference type="GeneID" id="104745768"/>
<gene>
    <name evidence="3" type="primary">LOC104745768</name>
</gene>
<accession>A0ABM0W431</accession>
<evidence type="ECO:0000313" key="2">
    <source>
        <dbReference type="Proteomes" id="UP000694864"/>
    </source>
</evidence>
<proteinExistence type="predicted"/>
<sequence length="115" mass="12951">MMMIRALSTRKGRGSSYKKLGEEEEAGAGLLQQSAAVSKSNHHGQSPKVKVEKSGGSVHPLFSFFDMSIKRKKKKKKKKSTTTTTAKPEYARYMEYVKEGGVWDNTSNEPVIYYR</sequence>
<dbReference type="RefSeq" id="XP_010465407.1">
    <property type="nucleotide sequence ID" value="XM_010467105.2"/>
</dbReference>
<evidence type="ECO:0000313" key="3">
    <source>
        <dbReference type="RefSeq" id="XP_010465407.1"/>
    </source>
</evidence>
<dbReference type="PANTHER" id="PTHR35291">
    <property type="entry name" value="PROTEIN SHROOM-LIKE"/>
    <property type="match status" value="1"/>
</dbReference>
<evidence type="ECO:0000256" key="1">
    <source>
        <dbReference type="SAM" id="MobiDB-lite"/>
    </source>
</evidence>
<reference evidence="2" key="1">
    <citation type="journal article" date="2014" name="Nat. Commun.">
        <title>The emerging biofuel crop Camelina sativa retains a highly undifferentiated hexaploid genome structure.</title>
        <authorList>
            <person name="Kagale S."/>
            <person name="Koh C."/>
            <person name="Nixon J."/>
            <person name="Bollina V."/>
            <person name="Clarke W.E."/>
            <person name="Tuteja R."/>
            <person name="Spillane C."/>
            <person name="Robinson S.J."/>
            <person name="Links M.G."/>
            <person name="Clarke C."/>
            <person name="Higgins E.E."/>
            <person name="Huebert T."/>
            <person name="Sharpe A.G."/>
            <person name="Parkin I.A."/>
        </authorList>
    </citation>
    <scope>NUCLEOTIDE SEQUENCE [LARGE SCALE GENOMIC DNA]</scope>
    <source>
        <strain evidence="2">cv. DH55</strain>
    </source>
</reference>
<dbReference type="PANTHER" id="PTHR35291:SF9">
    <property type="entry name" value="BNAC07G16740D PROTEIN"/>
    <property type="match status" value="1"/>
</dbReference>
<reference evidence="3" key="2">
    <citation type="submission" date="2025-08" db="UniProtKB">
        <authorList>
            <consortium name="RefSeq"/>
        </authorList>
    </citation>
    <scope>IDENTIFICATION</scope>
    <source>
        <tissue evidence="3">Leaf</tissue>
    </source>
</reference>
<organism evidence="2 3">
    <name type="scientific">Camelina sativa</name>
    <name type="common">False flax</name>
    <name type="synonym">Myagrum sativum</name>
    <dbReference type="NCBI Taxonomy" id="90675"/>
    <lineage>
        <taxon>Eukaryota</taxon>
        <taxon>Viridiplantae</taxon>
        <taxon>Streptophyta</taxon>
        <taxon>Embryophyta</taxon>
        <taxon>Tracheophyta</taxon>
        <taxon>Spermatophyta</taxon>
        <taxon>Magnoliopsida</taxon>
        <taxon>eudicotyledons</taxon>
        <taxon>Gunneridae</taxon>
        <taxon>Pentapetalae</taxon>
        <taxon>rosids</taxon>
        <taxon>malvids</taxon>
        <taxon>Brassicales</taxon>
        <taxon>Brassicaceae</taxon>
        <taxon>Camelineae</taxon>
        <taxon>Camelina</taxon>
    </lineage>
</organism>
<dbReference type="Proteomes" id="UP000694864">
    <property type="component" value="Chromosome 2"/>
</dbReference>
<keyword evidence="2" id="KW-1185">Reference proteome</keyword>